<evidence type="ECO:0000259" key="1">
    <source>
        <dbReference type="Pfam" id="PF00535"/>
    </source>
</evidence>
<keyword evidence="2" id="KW-0808">Transferase</keyword>
<sequence length="256" mass="27772">MSPISIIIPCYNGAATIARALQSCLAQSAQSDIAQIFVVDDGSTDASASIVRTYAMRDDRIRLLQTVSNGGAARARNWAALHASTPLIAFLDADDEYLPGALAAAQAHLAQRPQDAAVRLDVEFAGFPSRLTQHADFERITAILSNTVPSSLVIRRGVYLSLGGFPMDEVFRRHGGEDGALSWVLSEVFAQSRLSDAKRVRMHYHDGIHAERFMNIQMGFTQADPVAGEQTMRASQAYLDAAAANLRQLRTLARSA</sequence>
<feature type="domain" description="Glycosyltransferase 2-like" evidence="1">
    <location>
        <begin position="5"/>
        <end position="125"/>
    </location>
</feature>
<proteinExistence type="predicted"/>
<name>A0A7W9WRM5_9BURK</name>
<dbReference type="Gene3D" id="3.90.550.10">
    <property type="entry name" value="Spore Coat Polysaccharide Biosynthesis Protein SpsA, Chain A"/>
    <property type="match status" value="1"/>
</dbReference>
<comment type="caution">
    <text evidence="2">The sequence shown here is derived from an EMBL/GenBank/DDBJ whole genome shotgun (WGS) entry which is preliminary data.</text>
</comment>
<organism evidence="2 3">
    <name type="scientific">Paraburkholderia bannensis</name>
    <dbReference type="NCBI Taxonomy" id="765414"/>
    <lineage>
        <taxon>Bacteria</taxon>
        <taxon>Pseudomonadati</taxon>
        <taxon>Pseudomonadota</taxon>
        <taxon>Betaproteobacteria</taxon>
        <taxon>Burkholderiales</taxon>
        <taxon>Burkholderiaceae</taxon>
        <taxon>Paraburkholderia</taxon>
    </lineage>
</organism>
<dbReference type="InterPro" id="IPR001173">
    <property type="entry name" value="Glyco_trans_2-like"/>
</dbReference>
<dbReference type="EMBL" id="JACHBW010000002">
    <property type="protein sequence ID" value="MBB6100798.1"/>
    <property type="molecule type" value="Genomic_DNA"/>
</dbReference>
<keyword evidence="3" id="KW-1185">Reference proteome</keyword>
<dbReference type="Proteomes" id="UP000571554">
    <property type="component" value="Unassembled WGS sequence"/>
</dbReference>
<gene>
    <name evidence="2" type="ORF">F4827_000624</name>
</gene>
<evidence type="ECO:0000313" key="3">
    <source>
        <dbReference type="Proteomes" id="UP000571554"/>
    </source>
</evidence>
<dbReference type="PANTHER" id="PTHR43685">
    <property type="entry name" value="GLYCOSYLTRANSFERASE"/>
    <property type="match status" value="1"/>
</dbReference>
<dbReference type="AlphaFoldDB" id="A0A7W9WRM5"/>
<dbReference type="SUPFAM" id="SSF53448">
    <property type="entry name" value="Nucleotide-diphospho-sugar transferases"/>
    <property type="match status" value="1"/>
</dbReference>
<dbReference type="Pfam" id="PF00535">
    <property type="entry name" value="Glycos_transf_2"/>
    <property type="match status" value="1"/>
</dbReference>
<dbReference type="GO" id="GO:0016740">
    <property type="term" value="F:transferase activity"/>
    <property type="evidence" value="ECO:0007669"/>
    <property type="project" value="UniProtKB-KW"/>
</dbReference>
<accession>A0A7W9WRM5</accession>
<dbReference type="RefSeq" id="WP_183721407.1">
    <property type="nucleotide sequence ID" value="NZ_JACHBW010000002.1"/>
</dbReference>
<dbReference type="InterPro" id="IPR050834">
    <property type="entry name" value="Glycosyltransf_2"/>
</dbReference>
<dbReference type="PANTHER" id="PTHR43685:SF2">
    <property type="entry name" value="GLYCOSYLTRANSFERASE 2-LIKE DOMAIN-CONTAINING PROTEIN"/>
    <property type="match status" value="1"/>
</dbReference>
<reference evidence="2 3" key="1">
    <citation type="submission" date="2020-08" db="EMBL/GenBank/DDBJ databases">
        <title>Above-ground endophytic microbial communities from plants in different locations in the United States.</title>
        <authorList>
            <person name="Frank C."/>
        </authorList>
    </citation>
    <scope>NUCLEOTIDE SEQUENCE [LARGE SCALE GENOMIC DNA]</scope>
    <source>
        <strain evidence="2 3">WP4_2_2</strain>
    </source>
</reference>
<protein>
    <submittedName>
        <fullName evidence="2">Glycosyltransferase involved in cell wall biosynthesis</fullName>
    </submittedName>
</protein>
<dbReference type="InterPro" id="IPR029044">
    <property type="entry name" value="Nucleotide-diphossugar_trans"/>
</dbReference>
<dbReference type="CDD" id="cd00761">
    <property type="entry name" value="Glyco_tranf_GTA_type"/>
    <property type="match status" value="1"/>
</dbReference>
<evidence type="ECO:0000313" key="2">
    <source>
        <dbReference type="EMBL" id="MBB6100798.1"/>
    </source>
</evidence>